<evidence type="ECO:0000256" key="6">
    <source>
        <dbReference type="ARBA" id="ARBA00022900"/>
    </source>
</evidence>
<evidence type="ECO:0000256" key="7">
    <source>
        <dbReference type="ARBA" id="ARBA00023157"/>
    </source>
</evidence>
<keyword evidence="7" id="KW-1015">Disulfide bond</keyword>
<gene>
    <name evidence="10" type="ORF">Csa_4G000810</name>
</gene>
<evidence type="ECO:0000256" key="5">
    <source>
        <dbReference type="ARBA" id="ARBA00022854"/>
    </source>
</evidence>
<proteinExistence type="inferred from homology"/>
<sequence length="81" mass="8789">MEWKKIALVAMMGMLLMATFTESVGLGVDEEIIQLVSDGVNEYSQNIGKDTAPGCPRILMKCKTDSDCYPGCTCKPMGYCG</sequence>
<dbReference type="SUPFAM" id="SSF57027">
    <property type="entry name" value="Plant inhibitors of proteinases and amylases"/>
    <property type="match status" value="1"/>
</dbReference>
<dbReference type="EMBL" id="CM002925">
    <property type="protein sequence ID" value="KGN52761.1"/>
    <property type="molecule type" value="Genomic_DNA"/>
</dbReference>
<dbReference type="InterPro" id="IPR011052">
    <property type="entry name" value="Proteinase_amylase_inhib_sf"/>
</dbReference>
<dbReference type="SMART" id="SM00286">
    <property type="entry name" value="PTI"/>
    <property type="match status" value="1"/>
</dbReference>
<dbReference type="STRING" id="3659.A0A0A0KY34"/>
<keyword evidence="9" id="KW-0732">Signal</keyword>
<keyword evidence="4 8" id="KW-0646">Protease inhibitor</keyword>
<dbReference type="Proteomes" id="UP000029981">
    <property type="component" value="Chromosome 4"/>
</dbReference>
<feature type="chain" id="PRO_5001965656" evidence="9">
    <location>
        <begin position="24"/>
        <end position="81"/>
    </location>
</feature>
<dbReference type="CDD" id="cd00150">
    <property type="entry name" value="PlantTI"/>
    <property type="match status" value="1"/>
</dbReference>
<reference evidence="10 11" key="1">
    <citation type="journal article" date="2009" name="Nat. Genet.">
        <title>The genome of the cucumber, Cucumis sativus L.</title>
        <authorList>
            <person name="Huang S."/>
            <person name="Li R."/>
            <person name="Zhang Z."/>
            <person name="Li L."/>
            <person name="Gu X."/>
            <person name="Fan W."/>
            <person name="Lucas W.J."/>
            <person name="Wang X."/>
            <person name="Xie B."/>
            <person name="Ni P."/>
            <person name="Ren Y."/>
            <person name="Zhu H."/>
            <person name="Li J."/>
            <person name="Lin K."/>
            <person name="Jin W."/>
            <person name="Fei Z."/>
            <person name="Li G."/>
            <person name="Staub J."/>
            <person name="Kilian A."/>
            <person name="van der Vossen E.A."/>
            <person name="Wu Y."/>
            <person name="Guo J."/>
            <person name="He J."/>
            <person name="Jia Z."/>
            <person name="Ren Y."/>
            <person name="Tian G."/>
            <person name="Lu Y."/>
            <person name="Ruan J."/>
            <person name="Qian W."/>
            <person name="Wang M."/>
            <person name="Huang Q."/>
            <person name="Li B."/>
            <person name="Xuan Z."/>
            <person name="Cao J."/>
            <person name="Asan"/>
            <person name="Wu Z."/>
            <person name="Zhang J."/>
            <person name="Cai Q."/>
            <person name="Bai Y."/>
            <person name="Zhao B."/>
            <person name="Han Y."/>
            <person name="Li Y."/>
            <person name="Li X."/>
            <person name="Wang S."/>
            <person name="Shi Q."/>
            <person name="Liu S."/>
            <person name="Cho W.K."/>
            <person name="Kim J.Y."/>
            <person name="Xu Y."/>
            <person name="Heller-Uszynska K."/>
            <person name="Miao H."/>
            <person name="Cheng Z."/>
            <person name="Zhang S."/>
            <person name="Wu J."/>
            <person name="Yang Y."/>
            <person name="Kang H."/>
            <person name="Li M."/>
            <person name="Liang H."/>
            <person name="Ren X."/>
            <person name="Shi Z."/>
            <person name="Wen M."/>
            <person name="Jian M."/>
            <person name="Yang H."/>
            <person name="Zhang G."/>
            <person name="Yang Z."/>
            <person name="Chen R."/>
            <person name="Liu S."/>
            <person name="Li J."/>
            <person name="Ma L."/>
            <person name="Liu H."/>
            <person name="Zhou Y."/>
            <person name="Zhao J."/>
            <person name="Fang X."/>
            <person name="Li G."/>
            <person name="Fang L."/>
            <person name="Li Y."/>
            <person name="Liu D."/>
            <person name="Zheng H."/>
            <person name="Zhang Y."/>
            <person name="Qin N."/>
            <person name="Li Z."/>
            <person name="Yang G."/>
            <person name="Yang S."/>
            <person name="Bolund L."/>
            <person name="Kristiansen K."/>
            <person name="Zheng H."/>
            <person name="Li S."/>
            <person name="Zhang X."/>
            <person name="Yang H."/>
            <person name="Wang J."/>
            <person name="Sun R."/>
            <person name="Zhang B."/>
            <person name="Jiang S."/>
            <person name="Wang J."/>
            <person name="Du Y."/>
            <person name="Li S."/>
        </authorList>
    </citation>
    <scope>NUCLEOTIDE SEQUENCE [LARGE SCALE GENOMIC DNA]</scope>
    <source>
        <strain evidence="11">cv. 9930</strain>
    </source>
</reference>
<feature type="signal peptide" evidence="9">
    <location>
        <begin position="1"/>
        <end position="23"/>
    </location>
</feature>
<keyword evidence="11" id="KW-1185">Reference proteome</keyword>
<dbReference type="GO" id="GO:0004867">
    <property type="term" value="F:serine-type endopeptidase inhibitor activity"/>
    <property type="evidence" value="ECO:0007669"/>
    <property type="project" value="UniProtKB-KW"/>
</dbReference>
<dbReference type="AlphaFoldDB" id="A0A0A0KY34"/>
<reference evidence="10 11" key="3">
    <citation type="journal article" date="2010" name="BMC Genomics">
        <title>Transcriptome sequencing and comparative analysis of cucumber flowers with different sex types.</title>
        <authorList>
            <person name="Guo S."/>
            <person name="Zheng Y."/>
            <person name="Joung J.G."/>
            <person name="Liu S."/>
            <person name="Zhang Z."/>
            <person name="Crasta O.R."/>
            <person name="Sobral B.W."/>
            <person name="Xu Y."/>
            <person name="Huang S."/>
            <person name="Fei Z."/>
        </authorList>
    </citation>
    <scope>NUCLEOTIDE SEQUENCE [LARGE SCALE GENOMIC DNA]</scope>
    <source>
        <strain evidence="11">cv. 9930</strain>
    </source>
</reference>
<name>A0A0A0KY34_CUCSA</name>
<protein>
    <submittedName>
        <fullName evidence="10">Trypsin inhibitor 1</fullName>
    </submittedName>
</protein>
<keyword evidence="6 8" id="KW-0722">Serine protease inhibitor</keyword>
<evidence type="ECO:0000313" key="11">
    <source>
        <dbReference type="Proteomes" id="UP000029981"/>
    </source>
</evidence>
<keyword evidence="3" id="KW-0964">Secreted</keyword>
<dbReference type="Pfam" id="PF00299">
    <property type="entry name" value="Squash"/>
    <property type="match status" value="1"/>
</dbReference>
<dbReference type="Gene3D" id="4.10.75.20">
    <property type="match status" value="1"/>
</dbReference>
<dbReference type="Gramene" id="KGN52761">
    <property type="protein sequence ID" value="KGN52761"/>
    <property type="gene ID" value="Csa_4G000810"/>
</dbReference>
<evidence type="ECO:0000256" key="4">
    <source>
        <dbReference type="ARBA" id="ARBA00022690"/>
    </source>
</evidence>
<reference evidence="10 11" key="2">
    <citation type="journal article" date="2009" name="PLoS ONE">
        <title>An integrated genetic and cytogenetic map of the cucumber genome.</title>
        <authorList>
            <person name="Ren Y."/>
            <person name="Zhang Z."/>
            <person name="Liu J."/>
            <person name="Staub J.E."/>
            <person name="Han Y."/>
            <person name="Cheng Z."/>
            <person name="Li X."/>
            <person name="Lu J."/>
            <person name="Miao H."/>
            <person name="Kang H."/>
            <person name="Xie B."/>
            <person name="Gu X."/>
            <person name="Wang X."/>
            <person name="Du Y."/>
            <person name="Jin W."/>
            <person name="Huang S."/>
        </authorList>
    </citation>
    <scope>NUCLEOTIDE SEQUENCE [LARGE SCALE GENOMIC DNA]</scope>
    <source>
        <strain evidence="11">cv. 9930</strain>
    </source>
</reference>
<comment type="similarity">
    <text evidence="2 8">Belongs to the protease inhibitor I7 (squash-type serine protease inhibitor) family.</text>
</comment>
<dbReference type="InterPro" id="IPR000737">
    <property type="entry name" value="Prot_inh_squash"/>
</dbReference>
<dbReference type="GO" id="GO:0005576">
    <property type="term" value="C:extracellular region"/>
    <property type="evidence" value="ECO:0007669"/>
    <property type="project" value="UniProtKB-SubCell"/>
</dbReference>
<evidence type="ECO:0000256" key="1">
    <source>
        <dbReference type="ARBA" id="ARBA00004613"/>
    </source>
</evidence>
<keyword evidence="5" id="KW-0960">Knottin</keyword>
<organism evidence="10 11">
    <name type="scientific">Cucumis sativus</name>
    <name type="common">Cucumber</name>
    <dbReference type="NCBI Taxonomy" id="3659"/>
    <lineage>
        <taxon>Eukaryota</taxon>
        <taxon>Viridiplantae</taxon>
        <taxon>Streptophyta</taxon>
        <taxon>Embryophyta</taxon>
        <taxon>Tracheophyta</taxon>
        <taxon>Spermatophyta</taxon>
        <taxon>Magnoliopsida</taxon>
        <taxon>eudicotyledons</taxon>
        <taxon>Gunneridae</taxon>
        <taxon>Pentapetalae</taxon>
        <taxon>rosids</taxon>
        <taxon>fabids</taxon>
        <taxon>Cucurbitales</taxon>
        <taxon>Cucurbitaceae</taxon>
        <taxon>Benincaseae</taxon>
        <taxon>Cucumis</taxon>
    </lineage>
</organism>
<evidence type="ECO:0000313" key="10">
    <source>
        <dbReference type="EMBL" id="KGN52761.1"/>
    </source>
</evidence>
<dbReference type="PROSITE" id="PS00286">
    <property type="entry name" value="SQUASH_INHIBITOR"/>
    <property type="match status" value="1"/>
</dbReference>
<evidence type="ECO:0000256" key="9">
    <source>
        <dbReference type="SAM" id="SignalP"/>
    </source>
</evidence>
<reference evidence="10 11" key="4">
    <citation type="journal article" date="2011" name="BMC Genomics">
        <title>RNA-Seq improves annotation of protein-coding genes in the cucumber genome.</title>
        <authorList>
            <person name="Li Z."/>
            <person name="Zhang Z."/>
            <person name="Yan P."/>
            <person name="Huang S."/>
            <person name="Fei Z."/>
            <person name="Lin K."/>
        </authorList>
    </citation>
    <scope>NUCLEOTIDE SEQUENCE [LARGE SCALE GENOMIC DNA]</scope>
    <source>
        <strain evidence="11">cv. 9930</strain>
    </source>
</reference>
<accession>A0A0A0KY34</accession>
<comment type="subcellular location">
    <subcellularLocation>
        <location evidence="1">Secreted</location>
    </subcellularLocation>
</comment>
<evidence type="ECO:0000256" key="2">
    <source>
        <dbReference type="ARBA" id="ARBA00010732"/>
    </source>
</evidence>
<evidence type="ECO:0000256" key="8">
    <source>
        <dbReference type="RuleBase" id="RU003522"/>
    </source>
</evidence>
<evidence type="ECO:0000256" key="3">
    <source>
        <dbReference type="ARBA" id="ARBA00022525"/>
    </source>
</evidence>